<evidence type="ECO:0000313" key="3">
    <source>
        <dbReference type="EMBL" id="GAA1548165.1"/>
    </source>
</evidence>
<dbReference type="Gene3D" id="2.30.110.10">
    <property type="entry name" value="Electron Transport, Fmn-binding Protein, Chain A"/>
    <property type="match status" value="1"/>
</dbReference>
<comment type="caution">
    <text evidence="3">The sequence shown here is derived from an EMBL/GenBank/DDBJ whole genome shotgun (WGS) entry which is preliminary data.</text>
</comment>
<dbReference type="Proteomes" id="UP001501470">
    <property type="component" value="Unassembled WGS sequence"/>
</dbReference>
<evidence type="ECO:0000313" key="4">
    <source>
        <dbReference type="Proteomes" id="UP001501470"/>
    </source>
</evidence>
<dbReference type="Pfam" id="PF01613">
    <property type="entry name" value="Flavin_Reduct"/>
    <property type="match status" value="1"/>
</dbReference>
<dbReference type="InterPro" id="IPR012349">
    <property type="entry name" value="Split_barrel_FMN-bd"/>
</dbReference>
<name>A0ABP4MSC5_9ACTN</name>
<evidence type="ECO:0000259" key="2">
    <source>
        <dbReference type="SMART" id="SM00903"/>
    </source>
</evidence>
<dbReference type="EMBL" id="BAAAQD010000020">
    <property type="protein sequence ID" value="GAA1548165.1"/>
    <property type="molecule type" value="Genomic_DNA"/>
</dbReference>
<feature type="domain" description="Flavin reductase like" evidence="2">
    <location>
        <begin position="22"/>
        <end position="169"/>
    </location>
</feature>
<evidence type="ECO:0000256" key="1">
    <source>
        <dbReference type="ARBA" id="ARBA00023002"/>
    </source>
</evidence>
<dbReference type="RefSeq" id="WP_344508702.1">
    <property type="nucleotide sequence ID" value="NZ_BAAAQD010000020.1"/>
</dbReference>
<reference evidence="4" key="1">
    <citation type="journal article" date="2019" name="Int. J. Syst. Evol. Microbiol.">
        <title>The Global Catalogue of Microorganisms (GCM) 10K type strain sequencing project: providing services to taxonomists for standard genome sequencing and annotation.</title>
        <authorList>
            <consortium name="The Broad Institute Genomics Platform"/>
            <consortium name="The Broad Institute Genome Sequencing Center for Infectious Disease"/>
            <person name="Wu L."/>
            <person name="Ma J."/>
        </authorList>
    </citation>
    <scope>NUCLEOTIDE SEQUENCE [LARGE SCALE GENOMIC DNA]</scope>
    <source>
        <strain evidence="4">JCM 15933</strain>
    </source>
</reference>
<gene>
    <name evidence="3" type="ORF">GCM10009827_080580</name>
</gene>
<accession>A0ABP4MSC5</accession>
<protein>
    <submittedName>
        <fullName evidence="3">Flavin reductase family protein</fullName>
    </submittedName>
</protein>
<sequence>MDVQPRPPLNAVTDPKSLRRALGAFATGVTVVTVGGSTPHGMTANSFTPVSLDPPLVSICVGRQAVMHGTLGEVGAFAVSVLSSEQESLARYFADRRRPLGWQQFDVVDWAPAPNTGAPLVGGALAHFECELWRTYDGGDHTIFIGKVLSMHRSVDDEALLFHSGKFHHLSQERTEVTT</sequence>
<proteinExistence type="predicted"/>
<dbReference type="SMART" id="SM00903">
    <property type="entry name" value="Flavin_Reduct"/>
    <property type="match status" value="1"/>
</dbReference>
<dbReference type="InterPro" id="IPR050268">
    <property type="entry name" value="NADH-dep_flavin_reductase"/>
</dbReference>
<dbReference type="PANTHER" id="PTHR30466:SF1">
    <property type="entry name" value="FMN REDUCTASE (NADH) RUTF"/>
    <property type="match status" value="1"/>
</dbReference>
<dbReference type="PANTHER" id="PTHR30466">
    <property type="entry name" value="FLAVIN REDUCTASE"/>
    <property type="match status" value="1"/>
</dbReference>
<keyword evidence="1" id="KW-0560">Oxidoreductase</keyword>
<dbReference type="InterPro" id="IPR002563">
    <property type="entry name" value="Flavin_Rdtase-like_dom"/>
</dbReference>
<keyword evidence="4" id="KW-1185">Reference proteome</keyword>
<dbReference type="SUPFAM" id="SSF50475">
    <property type="entry name" value="FMN-binding split barrel"/>
    <property type="match status" value="1"/>
</dbReference>
<organism evidence="3 4">
    <name type="scientific">Dactylosporangium maewongense</name>
    <dbReference type="NCBI Taxonomy" id="634393"/>
    <lineage>
        <taxon>Bacteria</taxon>
        <taxon>Bacillati</taxon>
        <taxon>Actinomycetota</taxon>
        <taxon>Actinomycetes</taxon>
        <taxon>Micromonosporales</taxon>
        <taxon>Micromonosporaceae</taxon>
        <taxon>Dactylosporangium</taxon>
    </lineage>
</organism>